<name>A0A2M7H4Q6_9BACT</name>
<dbReference type="GO" id="GO:0016757">
    <property type="term" value="F:glycosyltransferase activity"/>
    <property type="evidence" value="ECO:0007669"/>
    <property type="project" value="InterPro"/>
</dbReference>
<dbReference type="Proteomes" id="UP000230292">
    <property type="component" value="Unassembled WGS sequence"/>
</dbReference>
<proteinExistence type="predicted"/>
<dbReference type="FunFam" id="3.40.50.2000:FF:000119">
    <property type="entry name" value="Glycosyl transferase group 1"/>
    <property type="match status" value="1"/>
</dbReference>
<dbReference type="SUPFAM" id="SSF53756">
    <property type="entry name" value="UDP-Glycosyltransferase/glycogen phosphorylase"/>
    <property type="match status" value="1"/>
</dbReference>
<sequence>MTMRIGVDMAATVGQKSGLGFYVDNVAREIQQLPGDHELVPITSIKKNLNTPKRVAWDQVGLPLSALTKKLDLLWVPAFSAPRFPKPIVMTAHDIFGVTHPDQFSGVAKRYWSKILPESMRRADHLICISEYTKREIQTHLNIPEHKMTVVPQAASAHFSLRDDVHNLERSVKKMGVETPFVLSVGTLEPRKNFERLVEAFVHADRGDAKLVLVGKKGWEYEGIFAKIRKYHLQNTVIYLDYVNEEELVTLYNTCLFFVMPSIYEGFGLPPLEAMACGAPVAVSQNTSLPEVVGEAGIVFDPFDVNSIRERLDLLLTDPERRAKMREASLVQAKRFSWSRTAKESLDIFNKVFQS</sequence>
<evidence type="ECO:0000259" key="3">
    <source>
        <dbReference type="Pfam" id="PF13439"/>
    </source>
</evidence>
<dbReference type="Gene3D" id="3.40.50.2000">
    <property type="entry name" value="Glycogen Phosphorylase B"/>
    <property type="match status" value="2"/>
</dbReference>
<accession>A0A2M7H4Q6</accession>
<comment type="caution">
    <text evidence="4">The sequence shown here is derived from an EMBL/GenBank/DDBJ whole genome shotgun (WGS) entry which is preliminary data.</text>
</comment>
<dbReference type="PANTHER" id="PTHR46401">
    <property type="entry name" value="GLYCOSYLTRANSFERASE WBBK-RELATED"/>
    <property type="match status" value="1"/>
</dbReference>
<evidence type="ECO:0000313" key="4">
    <source>
        <dbReference type="EMBL" id="PIW37218.1"/>
    </source>
</evidence>
<evidence type="ECO:0000313" key="5">
    <source>
        <dbReference type="Proteomes" id="UP000230292"/>
    </source>
</evidence>
<feature type="domain" description="Glycosyl transferase family 1" evidence="2">
    <location>
        <begin position="177"/>
        <end position="328"/>
    </location>
</feature>
<evidence type="ECO:0000259" key="2">
    <source>
        <dbReference type="Pfam" id="PF00534"/>
    </source>
</evidence>
<keyword evidence="1 4" id="KW-0808">Transferase</keyword>
<organism evidence="4 5">
    <name type="scientific">Candidatus Kerfeldbacteria bacterium CG15_BIG_FIL_POST_REV_8_21_14_020_45_12</name>
    <dbReference type="NCBI Taxonomy" id="2014247"/>
    <lineage>
        <taxon>Bacteria</taxon>
        <taxon>Candidatus Kerfeldiibacteriota</taxon>
    </lineage>
</organism>
<dbReference type="InterPro" id="IPR001296">
    <property type="entry name" value="Glyco_trans_1"/>
</dbReference>
<dbReference type="AlphaFoldDB" id="A0A2M7H4Q6"/>
<dbReference type="GO" id="GO:0009103">
    <property type="term" value="P:lipopolysaccharide biosynthetic process"/>
    <property type="evidence" value="ECO:0007669"/>
    <property type="project" value="TreeGrafter"/>
</dbReference>
<gene>
    <name evidence="4" type="ORF">COW24_01335</name>
</gene>
<dbReference type="EMBL" id="PFGC01000017">
    <property type="protein sequence ID" value="PIW37218.1"/>
    <property type="molecule type" value="Genomic_DNA"/>
</dbReference>
<evidence type="ECO:0000256" key="1">
    <source>
        <dbReference type="ARBA" id="ARBA00022679"/>
    </source>
</evidence>
<dbReference type="PANTHER" id="PTHR46401:SF2">
    <property type="entry name" value="GLYCOSYLTRANSFERASE WBBK-RELATED"/>
    <property type="match status" value="1"/>
</dbReference>
<dbReference type="Pfam" id="PF13439">
    <property type="entry name" value="Glyco_transf_4"/>
    <property type="match status" value="1"/>
</dbReference>
<reference evidence="4 5" key="1">
    <citation type="submission" date="2017-09" db="EMBL/GenBank/DDBJ databases">
        <title>Depth-based differentiation of microbial function through sediment-hosted aquifers and enrichment of novel symbionts in the deep terrestrial subsurface.</title>
        <authorList>
            <person name="Probst A.J."/>
            <person name="Ladd B."/>
            <person name="Jarett J.K."/>
            <person name="Geller-Mcgrath D.E."/>
            <person name="Sieber C.M."/>
            <person name="Emerson J.B."/>
            <person name="Anantharaman K."/>
            <person name="Thomas B.C."/>
            <person name="Malmstrom R."/>
            <person name="Stieglmeier M."/>
            <person name="Klingl A."/>
            <person name="Woyke T."/>
            <person name="Ryan C.M."/>
            <person name="Banfield J.F."/>
        </authorList>
    </citation>
    <scope>NUCLEOTIDE SEQUENCE [LARGE SCALE GENOMIC DNA]</scope>
    <source>
        <strain evidence="4">CG15_BIG_FIL_POST_REV_8_21_14_020_45_12</strain>
    </source>
</reference>
<protein>
    <submittedName>
        <fullName evidence="4">Glycosyltransferase family 1 protein</fullName>
    </submittedName>
</protein>
<feature type="domain" description="Glycosyltransferase subfamily 4-like N-terminal" evidence="3">
    <location>
        <begin position="70"/>
        <end position="152"/>
    </location>
</feature>
<dbReference type="InterPro" id="IPR028098">
    <property type="entry name" value="Glyco_trans_4-like_N"/>
</dbReference>
<dbReference type="CDD" id="cd03809">
    <property type="entry name" value="GT4_MtfB-like"/>
    <property type="match status" value="1"/>
</dbReference>
<dbReference type="Pfam" id="PF00534">
    <property type="entry name" value="Glycos_transf_1"/>
    <property type="match status" value="1"/>
</dbReference>